<gene>
    <name evidence="2" type="ORF">GOBAR_AA04922</name>
</gene>
<feature type="region of interest" description="Disordered" evidence="1">
    <location>
        <begin position="1"/>
        <end position="48"/>
    </location>
</feature>
<accession>A0A2P5YJ87</accession>
<evidence type="ECO:0000313" key="3">
    <source>
        <dbReference type="Proteomes" id="UP000239757"/>
    </source>
</evidence>
<evidence type="ECO:0000256" key="1">
    <source>
        <dbReference type="SAM" id="MobiDB-lite"/>
    </source>
</evidence>
<feature type="compositionally biased region" description="Basic and acidic residues" evidence="1">
    <location>
        <begin position="1"/>
        <end position="30"/>
    </location>
</feature>
<name>A0A2P5YJ87_GOSBA</name>
<evidence type="ECO:0000313" key="2">
    <source>
        <dbReference type="EMBL" id="PPS15663.1"/>
    </source>
</evidence>
<dbReference type="AlphaFoldDB" id="A0A2P5YJ87"/>
<dbReference type="EMBL" id="KZ663121">
    <property type="protein sequence ID" value="PPS15663.1"/>
    <property type="molecule type" value="Genomic_DNA"/>
</dbReference>
<dbReference type="Proteomes" id="UP000239757">
    <property type="component" value="Unassembled WGS sequence"/>
</dbReference>
<organism evidence="2 3">
    <name type="scientific">Gossypium barbadense</name>
    <name type="common">Sea Island cotton</name>
    <name type="synonym">Hibiscus barbadensis</name>
    <dbReference type="NCBI Taxonomy" id="3634"/>
    <lineage>
        <taxon>Eukaryota</taxon>
        <taxon>Viridiplantae</taxon>
        <taxon>Streptophyta</taxon>
        <taxon>Embryophyta</taxon>
        <taxon>Tracheophyta</taxon>
        <taxon>Spermatophyta</taxon>
        <taxon>Magnoliopsida</taxon>
        <taxon>eudicotyledons</taxon>
        <taxon>Gunneridae</taxon>
        <taxon>Pentapetalae</taxon>
        <taxon>rosids</taxon>
        <taxon>malvids</taxon>
        <taxon>Malvales</taxon>
        <taxon>Malvaceae</taxon>
        <taxon>Malvoideae</taxon>
        <taxon>Gossypium</taxon>
    </lineage>
</organism>
<protein>
    <submittedName>
        <fullName evidence="2">Uncharacterized protein</fullName>
    </submittedName>
</protein>
<reference evidence="2 3" key="1">
    <citation type="submission" date="2015-01" db="EMBL/GenBank/DDBJ databases">
        <title>Genome of allotetraploid Gossypium barbadense reveals genomic plasticity and fiber elongation in cotton evolution.</title>
        <authorList>
            <person name="Chen X."/>
            <person name="Liu X."/>
            <person name="Zhao B."/>
            <person name="Zheng H."/>
            <person name="Hu Y."/>
            <person name="Lu G."/>
            <person name="Yang C."/>
            <person name="Chen J."/>
            <person name="Shan C."/>
            <person name="Zhang L."/>
            <person name="Zhou Y."/>
            <person name="Wang L."/>
            <person name="Guo W."/>
            <person name="Bai Y."/>
            <person name="Ruan J."/>
            <person name="Shangguan X."/>
            <person name="Mao Y."/>
            <person name="Jiang J."/>
            <person name="Zhu Y."/>
            <person name="Lei J."/>
            <person name="Kang H."/>
            <person name="Chen S."/>
            <person name="He X."/>
            <person name="Wang R."/>
            <person name="Wang Y."/>
            <person name="Chen J."/>
            <person name="Wang L."/>
            <person name="Yu S."/>
            <person name="Wang B."/>
            <person name="Wei J."/>
            <person name="Song S."/>
            <person name="Lu X."/>
            <person name="Gao Z."/>
            <person name="Gu W."/>
            <person name="Deng X."/>
            <person name="Ma D."/>
            <person name="Wang S."/>
            <person name="Liang W."/>
            <person name="Fang L."/>
            <person name="Cai C."/>
            <person name="Zhu X."/>
            <person name="Zhou B."/>
            <person name="Zhang Y."/>
            <person name="Chen Z."/>
            <person name="Xu S."/>
            <person name="Zhu R."/>
            <person name="Wang S."/>
            <person name="Zhang T."/>
            <person name="Zhao G."/>
        </authorList>
    </citation>
    <scope>NUCLEOTIDE SEQUENCE [LARGE SCALE GENOMIC DNA]</scope>
    <source>
        <strain evidence="3">cv. Xinhai21</strain>
        <tissue evidence="2">Leaf</tissue>
    </source>
</reference>
<sequence>MHNDEGLVEDEPKLRQDHMVDNSKVDETPRKNVMATHSSSCDKNRTSHEEWRLQIDELDEWQIHVKEQPKAHDESK</sequence>
<proteinExistence type="predicted"/>